<dbReference type="AlphaFoldDB" id="A0ABD4TA73"/>
<proteinExistence type="predicted"/>
<reference evidence="6 7" key="1">
    <citation type="journal article" date="2015" name="Genome Announc.">
        <title>Draft Genome Sequence of Filamentous Marine Cyanobacterium Lyngbya confervoides Strain BDU141951.</title>
        <authorList>
            <person name="Chandrababunaidu M.M."/>
            <person name="Sen D."/>
            <person name="Tripathy S."/>
        </authorList>
    </citation>
    <scope>NUCLEOTIDE SEQUENCE [LARGE SCALE GENOMIC DNA]</scope>
    <source>
        <strain evidence="6 7">BDU141951</strain>
    </source>
</reference>
<evidence type="ECO:0000256" key="2">
    <source>
        <dbReference type="ARBA" id="ARBA00022692"/>
    </source>
</evidence>
<comment type="caution">
    <text evidence="6">The sequence shown here is derived from an EMBL/GenBank/DDBJ whole genome shotgun (WGS) entry which is preliminary data.</text>
</comment>
<sequence>MQTPNVPNYLPQAILVTLFCCLPFGIVAIIYASQVNSHLAAGNHAAAASASEKAKLWCWVSFGLGLAVLVLYLLLFLLPLILGS</sequence>
<feature type="transmembrane region" description="Helical" evidence="5">
    <location>
        <begin position="12"/>
        <end position="35"/>
    </location>
</feature>
<accession>A0ABD4TA73</accession>
<evidence type="ECO:0000313" key="7">
    <source>
        <dbReference type="Proteomes" id="UP000031561"/>
    </source>
</evidence>
<dbReference type="PANTHER" id="PTHR14948">
    <property type="entry name" value="NG5"/>
    <property type="match status" value="1"/>
</dbReference>
<evidence type="ECO:0000313" key="6">
    <source>
        <dbReference type="EMBL" id="MCM1985152.1"/>
    </source>
</evidence>
<keyword evidence="7" id="KW-1185">Reference proteome</keyword>
<evidence type="ECO:0000256" key="4">
    <source>
        <dbReference type="ARBA" id="ARBA00023136"/>
    </source>
</evidence>
<gene>
    <name evidence="6" type="ORF">QQ91_0020245</name>
</gene>
<dbReference type="InterPro" id="IPR051423">
    <property type="entry name" value="CD225/Dispanin"/>
</dbReference>
<dbReference type="GO" id="GO:0016020">
    <property type="term" value="C:membrane"/>
    <property type="evidence" value="ECO:0007669"/>
    <property type="project" value="UniProtKB-SubCell"/>
</dbReference>
<keyword evidence="4 5" id="KW-0472">Membrane</keyword>
<feature type="transmembrane region" description="Helical" evidence="5">
    <location>
        <begin position="56"/>
        <end position="82"/>
    </location>
</feature>
<name>A0ABD4TA73_9CYAN</name>
<dbReference type="InterPro" id="IPR007593">
    <property type="entry name" value="CD225/Dispanin_fam"/>
</dbReference>
<keyword evidence="3 5" id="KW-1133">Transmembrane helix</keyword>
<evidence type="ECO:0000256" key="5">
    <source>
        <dbReference type="SAM" id="Phobius"/>
    </source>
</evidence>
<protein>
    <submittedName>
        <fullName evidence="6">CD225/dispanin family protein</fullName>
    </submittedName>
</protein>
<dbReference type="EMBL" id="JTHE03000116">
    <property type="protein sequence ID" value="MCM1985152.1"/>
    <property type="molecule type" value="Genomic_DNA"/>
</dbReference>
<dbReference type="PANTHER" id="PTHR14948:SF44">
    <property type="entry name" value="PROLINE-RICH TRANSMEMBRANE PROTEIN 1-LIKE"/>
    <property type="match status" value="1"/>
</dbReference>
<dbReference type="RefSeq" id="WP_166277843.1">
    <property type="nucleotide sequence ID" value="NZ_JTHE03000116.1"/>
</dbReference>
<keyword evidence="2 5" id="KW-0812">Transmembrane</keyword>
<dbReference type="Proteomes" id="UP000031561">
    <property type="component" value="Unassembled WGS sequence"/>
</dbReference>
<comment type="subcellular location">
    <subcellularLocation>
        <location evidence="1">Membrane</location>
    </subcellularLocation>
</comment>
<evidence type="ECO:0000256" key="3">
    <source>
        <dbReference type="ARBA" id="ARBA00022989"/>
    </source>
</evidence>
<organism evidence="6 7">
    <name type="scientific">Lyngbya confervoides BDU141951</name>
    <dbReference type="NCBI Taxonomy" id="1574623"/>
    <lineage>
        <taxon>Bacteria</taxon>
        <taxon>Bacillati</taxon>
        <taxon>Cyanobacteriota</taxon>
        <taxon>Cyanophyceae</taxon>
        <taxon>Oscillatoriophycideae</taxon>
        <taxon>Oscillatoriales</taxon>
        <taxon>Microcoleaceae</taxon>
        <taxon>Lyngbya</taxon>
    </lineage>
</organism>
<evidence type="ECO:0000256" key="1">
    <source>
        <dbReference type="ARBA" id="ARBA00004370"/>
    </source>
</evidence>
<dbReference type="Pfam" id="PF04505">
    <property type="entry name" value="CD225"/>
    <property type="match status" value="1"/>
</dbReference>